<keyword evidence="1" id="KW-1185">Reference proteome</keyword>
<proteinExistence type="predicted"/>
<evidence type="ECO:0000313" key="1">
    <source>
        <dbReference type="Proteomes" id="UP000035680"/>
    </source>
</evidence>
<reference evidence="2" key="2">
    <citation type="submission" date="2015-08" db="UniProtKB">
        <authorList>
            <consortium name="WormBaseParasite"/>
        </authorList>
    </citation>
    <scope>IDENTIFICATION</scope>
</reference>
<evidence type="ECO:0000313" key="2">
    <source>
        <dbReference type="WBParaSite" id="SVE_1810100.1"/>
    </source>
</evidence>
<sequence>MDAAKEKTFVKLMTIDIVGEHILKYVVKISGIKNLAKTCKSLCLSIRGDLIGRDIFWLRDYQFLTVRCKRGFKKAYEVPIVESVNITEEKYDFKKLRKEHDIVSKQLPKKIK</sequence>
<protein>
    <submittedName>
        <fullName evidence="2">F-box domain-containing protein</fullName>
    </submittedName>
</protein>
<reference evidence="1" key="1">
    <citation type="submission" date="2014-07" db="EMBL/GenBank/DDBJ databases">
        <authorList>
            <person name="Martin A.A"/>
            <person name="De Silva N."/>
        </authorList>
    </citation>
    <scope>NUCLEOTIDE SEQUENCE</scope>
</reference>
<dbReference type="WBParaSite" id="SVE_1810100.1">
    <property type="protein sequence ID" value="SVE_1810100.1"/>
    <property type="gene ID" value="SVE_1810100"/>
</dbReference>
<organism evidence="1 2">
    <name type="scientific">Strongyloides venezuelensis</name>
    <name type="common">Threadworm</name>
    <dbReference type="NCBI Taxonomy" id="75913"/>
    <lineage>
        <taxon>Eukaryota</taxon>
        <taxon>Metazoa</taxon>
        <taxon>Ecdysozoa</taxon>
        <taxon>Nematoda</taxon>
        <taxon>Chromadorea</taxon>
        <taxon>Rhabditida</taxon>
        <taxon>Tylenchina</taxon>
        <taxon>Panagrolaimomorpha</taxon>
        <taxon>Strongyloidoidea</taxon>
        <taxon>Strongyloididae</taxon>
        <taxon>Strongyloides</taxon>
    </lineage>
</organism>
<accession>A0A0K0G068</accession>
<dbReference type="Proteomes" id="UP000035680">
    <property type="component" value="Unassembled WGS sequence"/>
</dbReference>
<name>A0A0K0G068_STRVS</name>
<dbReference type="AlphaFoldDB" id="A0A0K0G068"/>